<name>A0A5B7X099_9FLAO</name>
<dbReference type="PANTHER" id="PTHR21666">
    <property type="entry name" value="PEPTIDASE-RELATED"/>
    <property type="match status" value="1"/>
</dbReference>
<dbReference type="RefSeq" id="WP_139065342.1">
    <property type="nucleotide sequence ID" value="NZ_CP040812.1"/>
</dbReference>
<accession>A0A5B7X099</accession>
<gene>
    <name evidence="3" type="ORF">FHG64_04735</name>
</gene>
<evidence type="ECO:0000256" key="1">
    <source>
        <dbReference type="ARBA" id="ARBA00022729"/>
    </source>
</evidence>
<evidence type="ECO:0000313" key="4">
    <source>
        <dbReference type="Proteomes" id="UP000309016"/>
    </source>
</evidence>
<dbReference type="InterPro" id="IPR050570">
    <property type="entry name" value="Cell_wall_metabolism_enzyme"/>
</dbReference>
<dbReference type="Proteomes" id="UP000309016">
    <property type="component" value="Chromosome"/>
</dbReference>
<dbReference type="SUPFAM" id="SSF51261">
    <property type="entry name" value="Duplicated hybrid motif"/>
    <property type="match status" value="1"/>
</dbReference>
<dbReference type="InterPro" id="IPR011055">
    <property type="entry name" value="Dup_hybrid_motif"/>
</dbReference>
<dbReference type="EMBL" id="CP040812">
    <property type="protein sequence ID" value="QCY68757.1"/>
    <property type="molecule type" value="Genomic_DNA"/>
</dbReference>
<evidence type="ECO:0000313" key="3">
    <source>
        <dbReference type="EMBL" id="QCY68757.1"/>
    </source>
</evidence>
<keyword evidence="1" id="KW-0732">Signal</keyword>
<proteinExistence type="predicted"/>
<feature type="domain" description="M23ase beta-sheet core" evidence="2">
    <location>
        <begin position="97"/>
        <end position="195"/>
    </location>
</feature>
<dbReference type="CDD" id="cd12797">
    <property type="entry name" value="M23_peptidase"/>
    <property type="match status" value="1"/>
</dbReference>
<dbReference type="OrthoDB" id="9801052at2"/>
<dbReference type="PANTHER" id="PTHR21666:SF289">
    <property type="entry name" value="L-ALA--D-GLU ENDOPEPTIDASE"/>
    <property type="match status" value="1"/>
</dbReference>
<dbReference type="AlphaFoldDB" id="A0A5B7X099"/>
<dbReference type="KEGG" id="afla:FHG64_04735"/>
<keyword evidence="4" id="KW-1185">Reference proteome</keyword>
<sequence length="230" mass="25431">MATQDFANLLKECTTGFTPVIDTKYKQKDFVHIDLSGKNKELNAIKIPSSGEYKKYIDQYVASRKGKVAYGGYNEIRNLYQRSVIFNNESTPSPREIHIGLDLWCDGGTTVLAPLDGTVHSFQDNEGFGNYGPTIILEHVFAEKTFYTLYGHLSRPSIKNLAFGQIVEAGDKIGTLGSSKVNGDYAPHLHFQVIDDLQGNSGDYPGVAAKEDIEFYLGNCPNPNLLLKIG</sequence>
<dbReference type="Gene3D" id="2.70.70.10">
    <property type="entry name" value="Glucose Permease (Domain IIA)"/>
    <property type="match status" value="1"/>
</dbReference>
<dbReference type="GO" id="GO:0004222">
    <property type="term" value="F:metalloendopeptidase activity"/>
    <property type="evidence" value="ECO:0007669"/>
    <property type="project" value="TreeGrafter"/>
</dbReference>
<reference evidence="3 4" key="1">
    <citation type="submission" date="2019-06" db="EMBL/GenBank/DDBJ databases">
        <title>Complete genome sequence of Antarcticibacterium flavum KCTC 52984T from an Antarctic marine sediment.</title>
        <authorList>
            <person name="Lee Y.M."/>
            <person name="Shin S.C."/>
        </authorList>
    </citation>
    <scope>NUCLEOTIDE SEQUENCE [LARGE SCALE GENOMIC DNA]</scope>
    <source>
        <strain evidence="3 4">KCTC 52984</strain>
    </source>
</reference>
<evidence type="ECO:0000259" key="2">
    <source>
        <dbReference type="Pfam" id="PF01551"/>
    </source>
</evidence>
<dbReference type="InterPro" id="IPR016047">
    <property type="entry name" value="M23ase_b-sheet_dom"/>
</dbReference>
<organism evidence="3 4">
    <name type="scientific">Antarcticibacterium flavum</name>
    <dbReference type="NCBI Taxonomy" id="2058175"/>
    <lineage>
        <taxon>Bacteria</taxon>
        <taxon>Pseudomonadati</taxon>
        <taxon>Bacteroidota</taxon>
        <taxon>Flavobacteriia</taxon>
        <taxon>Flavobacteriales</taxon>
        <taxon>Flavobacteriaceae</taxon>
        <taxon>Antarcticibacterium</taxon>
    </lineage>
</organism>
<protein>
    <submittedName>
        <fullName evidence="3">Peptidase M23</fullName>
    </submittedName>
</protein>
<dbReference type="Pfam" id="PF01551">
    <property type="entry name" value="Peptidase_M23"/>
    <property type="match status" value="1"/>
</dbReference>